<dbReference type="HAMAP" id="MF_01318_B">
    <property type="entry name" value="Ribosomal_uL1_B"/>
    <property type="match status" value="1"/>
</dbReference>
<evidence type="ECO:0000313" key="11">
    <source>
        <dbReference type="EMBL" id="UFP95054.1"/>
    </source>
</evidence>
<comment type="subunit">
    <text evidence="9">Part of the 50S ribosomal subunit.</text>
</comment>
<protein>
    <recommendedName>
        <fullName evidence="8 9">Large ribosomal subunit protein uL1</fullName>
    </recommendedName>
</protein>
<dbReference type="PANTHER" id="PTHR36427">
    <property type="entry name" value="54S RIBOSOMAL PROTEIN L1, MITOCHONDRIAL"/>
    <property type="match status" value="1"/>
</dbReference>
<name>A0ABY3PNA9_9CYAN</name>
<dbReference type="Proteomes" id="UP001054846">
    <property type="component" value="Chromosome"/>
</dbReference>
<evidence type="ECO:0000256" key="2">
    <source>
        <dbReference type="ARBA" id="ARBA00022491"/>
    </source>
</evidence>
<dbReference type="SUPFAM" id="SSF56808">
    <property type="entry name" value="Ribosomal protein L1"/>
    <property type="match status" value="1"/>
</dbReference>
<dbReference type="RefSeq" id="WP_230842188.1">
    <property type="nucleotide sequence ID" value="NZ_CP063845.1"/>
</dbReference>
<dbReference type="InterPro" id="IPR028364">
    <property type="entry name" value="Ribosomal_uL1/biogenesis"/>
</dbReference>
<evidence type="ECO:0000256" key="5">
    <source>
        <dbReference type="ARBA" id="ARBA00022884"/>
    </source>
</evidence>
<sequence>MVQLSKRLKALREQVDRQTIYAPGKALELLKQTANAKFDETAETHIRLGINPKYADQQVRSTVVLPRGTGKAIRIAVLAKGEKVREAEKAGADIAGSEELIERIQGGFMEFDLMIATPDIMPQVARLGKLLGPRGLMPSPKGGTVTMDLVGAIREFKAGKLEFRADRTGIVHIPFGKVSFTPEALMDNLKSVQDAIDRAKPSGAKGRYWRTFHIKSTMGPSIEIDINALRDLKLEGAA</sequence>
<comment type="similarity">
    <text evidence="1 9 10">Belongs to the universal ribosomal protein uL1 family.</text>
</comment>
<dbReference type="PIRSF" id="PIRSF002155">
    <property type="entry name" value="Ribosomal_L1"/>
    <property type="match status" value="1"/>
</dbReference>
<gene>
    <name evidence="9 11" type="primary">rplA</name>
    <name evidence="9" type="synonym">rpl1</name>
    <name evidence="11" type="ORF">ISF26_02050</name>
</gene>
<dbReference type="InterPro" id="IPR016095">
    <property type="entry name" value="Ribosomal_uL1_3-a/b-sand"/>
</dbReference>
<dbReference type="PANTHER" id="PTHR36427:SF3">
    <property type="entry name" value="LARGE RIBOSOMAL SUBUNIT PROTEIN UL1M"/>
    <property type="match status" value="1"/>
</dbReference>
<dbReference type="CDD" id="cd00403">
    <property type="entry name" value="Ribosomal_L1"/>
    <property type="match status" value="1"/>
</dbReference>
<accession>A0ABY3PNA9</accession>
<dbReference type="NCBIfam" id="TIGR01169">
    <property type="entry name" value="rplA_bact"/>
    <property type="match status" value="1"/>
</dbReference>
<keyword evidence="5 9" id="KW-0694">RNA-binding</keyword>
<evidence type="ECO:0000256" key="1">
    <source>
        <dbReference type="ARBA" id="ARBA00010531"/>
    </source>
</evidence>
<organism evidence="11 12">
    <name type="scientific">Gloeobacter morelensis MG652769</name>
    <dbReference type="NCBI Taxonomy" id="2781736"/>
    <lineage>
        <taxon>Bacteria</taxon>
        <taxon>Bacillati</taxon>
        <taxon>Cyanobacteriota</taxon>
        <taxon>Cyanophyceae</taxon>
        <taxon>Gloeobacterales</taxon>
        <taxon>Gloeobacteraceae</taxon>
        <taxon>Gloeobacter</taxon>
        <taxon>Gloeobacter morelensis</taxon>
    </lineage>
</organism>
<comment type="function">
    <text evidence="9">Binds directly to 23S rRNA. The L1 stalk is quite mobile in the ribosome, and is involved in E site tRNA release.</text>
</comment>
<dbReference type="Gene3D" id="3.40.50.790">
    <property type="match status" value="1"/>
</dbReference>
<comment type="function">
    <text evidence="9">Protein L1 is also a translational repressor protein, it controls the translation of the L11 operon by binding to its mRNA.</text>
</comment>
<dbReference type="PROSITE" id="PS01199">
    <property type="entry name" value="RIBOSOMAL_L1"/>
    <property type="match status" value="1"/>
</dbReference>
<dbReference type="InterPro" id="IPR023673">
    <property type="entry name" value="Ribosomal_uL1_CS"/>
</dbReference>
<keyword evidence="2 9" id="KW-0678">Repressor</keyword>
<dbReference type="InterPro" id="IPR023674">
    <property type="entry name" value="Ribosomal_uL1-like"/>
</dbReference>
<dbReference type="InterPro" id="IPR005878">
    <property type="entry name" value="Ribosom_uL1_bac-type"/>
</dbReference>
<evidence type="ECO:0000256" key="9">
    <source>
        <dbReference type="HAMAP-Rule" id="MF_01318"/>
    </source>
</evidence>
<keyword evidence="7 9" id="KW-0687">Ribonucleoprotein</keyword>
<evidence type="ECO:0000256" key="8">
    <source>
        <dbReference type="ARBA" id="ARBA00035241"/>
    </source>
</evidence>
<dbReference type="GO" id="GO:0005840">
    <property type="term" value="C:ribosome"/>
    <property type="evidence" value="ECO:0007669"/>
    <property type="project" value="UniProtKB-KW"/>
</dbReference>
<dbReference type="Pfam" id="PF00687">
    <property type="entry name" value="Ribosomal_L1"/>
    <property type="match status" value="1"/>
</dbReference>
<dbReference type="Gene3D" id="3.30.190.20">
    <property type="match status" value="1"/>
</dbReference>
<evidence type="ECO:0000256" key="7">
    <source>
        <dbReference type="ARBA" id="ARBA00023274"/>
    </source>
</evidence>
<keyword evidence="12" id="KW-1185">Reference proteome</keyword>
<reference evidence="11 12" key="1">
    <citation type="journal article" date="2021" name="Genome Biol. Evol.">
        <title>Complete Genome Sequencing of a Novel Gloeobacter Species from a Waterfall Cave in Mexico.</title>
        <authorList>
            <person name="Saw J.H."/>
            <person name="Cardona T."/>
            <person name="Montejano G."/>
        </authorList>
    </citation>
    <scope>NUCLEOTIDE SEQUENCE [LARGE SCALE GENOMIC DNA]</scope>
    <source>
        <strain evidence="11">MG652769</strain>
    </source>
</reference>
<proteinExistence type="inferred from homology"/>
<keyword evidence="4 9" id="KW-0810">Translation regulation</keyword>
<evidence type="ECO:0000256" key="3">
    <source>
        <dbReference type="ARBA" id="ARBA00022730"/>
    </source>
</evidence>
<evidence type="ECO:0000256" key="6">
    <source>
        <dbReference type="ARBA" id="ARBA00022980"/>
    </source>
</evidence>
<evidence type="ECO:0000256" key="10">
    <source>
        <dbReference type="RuleBase" id="RU000659"/>
    </source>
</evidence>
<dbReference type="EMBL" id="CP063845">
    <property type="protein sequence ID" value="UFP95054.1"/>
    <property type="molecule type" value="Genomic_DNA"/>
</dbReference>
<evidence type="ECO:0000313" key="12">
    <source>
        <dbReference type="Proteomes" id="UP001054846"/>
    </source>
</evidence>
<dbReference type="InterPro" id="IPR002143">
    <property type="entry name" value="Ribosomal_uL1"/>
</dbReference>
<keyword evidence="9" id="KW-0820">tRNA-binding</keyword>
<evidence type="ECO:0000256" key="4">
    <source>
        <dbReference type="ARBA" id="ARBA00022845"/>
    </source>
</evidence>
<keyword evidence="3 9" id="KW-0699">rRNA-binding</keyword>
<keyword evidence="6 9" id="KW-0689">Ribosomal protein</keyword>